<gene>
    <name evidence="1" type="ORF">C4K04_0357</name>
</gene>
<evidence type="ECO:0000313" key="1">
    <source>
        <dbReference type="EMBL" id="AZE46061.1"/>
    </source>
</evidence>
<proteinExistence type="predicted"/>
<protein>
    <submittedName>
        <fullName evidence="1">Uncharacterized protein</fullName>
    </submittedName>
</protein>
<evidence type="ECO:0000313" key="2">
    <source>
        <dbReference type="Proteomes" id="UP000268048"/>
    </source>
</evidence>
<accession>A0A3G7TGU0</accession>
<reference evidence="1 2" key="1">
    <citation type="submission" date="2018-03" db="EMBL/GenBank/DDBJ databases">
        <title>Diversity of phytobeneficial traits revealed by whole-genome analysis of worldwide-isolated phenazine-producing Pseudomonas spp.</title>
        <authorList>
            <person name="Biessy A."/>
            <person name="Novinscak A."/>
            <person name="Blom J."/>
            <person name="Leger G."/>
            <person name="Thomashow L.S."/>
            <person name="Cazorla F.M."/>
            <person name="Josic D."/>
            <person name="Filion M."/>
        </authorList>
    </citation>
    <scope>NUCLEOTIDE SEQUENCE [LARGE SCALE GENOMIC DNA]</scope>
    <source>
        <strain evidence="1 2">B25</strain>
    </source>
</reference>
<dbReference type="EMBL" id="CP027753">
    <property type="protein sequence ID" value="AZE46061.1"/>
    <property type="molecule type" value="Genomic_DNA"/>
</dbReference>
<dbReference type="AlphaFoldDB" id="A0A3G7TGU0"/>
<organism evidence="1 2">
    <name type="scientific">Pseudomonas chlororaphis</name>
    <dbReference type="NCBI Taxonomy" id="587753"/>
    <lineage>
        <taxon>Bacteria</taxon>
        <taxon>Pseudomonadati</taxon>
        <taxon>Pseudomonadota</taxon>
        <taxon>Gammaproteobacteria</taxon>
        <taxon>Pseudomonadales</taxon>
        <taxon>Pseudomonadaceae</taxon>
        <taxon>Pseudomonas</taxon>
    </lineage>
</organism>
<name>A0A3G7TGU0_9PSED</name>
<sequence>MESNRDENCNKRFGVSKFKLLGNSVEFVTKAVSLRHPLLQDYG</sequence>
<dbReference type="Proteomes" id="UP000268048">
    <property type="component" value="Chromosome"/>
</dbReference>